<name>K9UGL4_CHAP6</name>
<dbReference type="RefSeq" id="WP_015159914.1">
    <property type="nucleotide sequence ID" value="NC_019697.1"/>
</dbReference>
<accession>K9UGL4</accession>
<proteinExistence type="predicted"/>
<reference evidence="1 2" key="1">
    <citation type="submission" date="2012-05" db="EMBL/GenBank/DDBJ databases">
        <title>Finished chromosome of genome of Chamaesiphon sp. PCC 6605.</title>
        <authorList>
            <consortium name="US DOE Joint Genome Institute"/>
            <person name="Gugger M."/>
            <person name="Coursin T."/>
            <person name="Rippka R."/>
            <person name="Tandeau De Marsac N."/>
            <person name="Huntemann M."/>
            <person name="Wei C.-L."/>
            <person name="Han J."/>
            <person name="Detter J.C."/>
            <person name="Han C."/>
            <person name="Tapia R."/>
            <person name="Chen A."/>
            <person name="Kyrpides N."/>
            <person name="Mavromatis K."/>
            <person name="Markowitz V."/>
            <person name="Szeto E."/>
            <person name="Ivanova N."/>
            <person name="Pagani I."/>
            <person name="Pati A."/>
            <person name="Goodwin L."/>
            <person name="Nordberg H.P."/>
            <person name="Cantor M.N."/>
            <person name="Hua S.X."/>
            <person name="Woyke T."/>
            <person name="Kerfeld C.A."/>
        </authorList>
    </citation>
    <scope>NUCLEOTIDE SEQUENCE [LARGE SCALE GENOMIC DNA]</scope>
    <source>
        <strain evidence="2">ATCC 27169 / PCC 6605</strain>
    </source>
</reference>
<dbReference type="OrthoDB" id="531733at2"/>
<dbReference type="Proteomes" id="UP000010366">
    <property type="component" value="Chromosome"/>
</dbReference>
<dbReference type="KEGG" id="cmp:Cha6605_2729"/>
<dbReference type="AlphaFoldDB" id="K9UGL4"/>
<organism evidence="1 2">
    <name type="scientific">Chamaesiphon minutus (strain ATCC 27169 / PCC 6605)</name>
    <dbReference type="NCBI Taxonomy" id="1173020"/>
    <lineage>
        <taxon>Bacteria</taxon>
        <taxon>Bacillati</taxon>
        <taxon>Cyanobacteriota</taxon>
        <taxon>Cyanophyceae</taxon>
        <taxon>Gomontiellales</taxon>
        <taxon>Chamaesiphonaceae</taxon>
        <taxon>Chamaesiphon</taxon>
    </lineage>
</organism>
<dbReference type="EMBL" id="CP003600">
    <property type="protein sequence ID" value="AFY93768.1"/>
    <property type="molecule type" value="Genomic_DNA"/>
</dbReference>
<dbReference type="HOGENOM" id="CLU_2380970_0_0_3"/>
<keyword evidence="2" id="KW-1185">Reference proteome</keyword>
<gene>
    <name evidence="1" type="ORF">Cha6605_2729</name>
</gene>
<dbReference type="eggNOG" id="ENOG5033N1C">
    <property type="taxonomic scope" value="Bacteria"/>
</dbReference>
<protein>
    <submittedName>
        <fullName evidence="1">Uncharacterized protein</fullName>
    </submittedName>
</protein>
<evidence type="ECO:0000313" key="2">
    <source>
        <dbReference type="Proteomes" id="UP000010366"/>
    </source>
</evidence>
<sequence>MLLTELNIDDLNQLMHLRVERLLHLFASTLPNCLIQIDAGELLSVYCPDSTIVDDLLDELDDLCHHAWIILGVNTVALYFGEEEILQASTYIPE</sequence>
<evidence type="ECO:0000313" key="1">
    <source>
        <dbReference type="EMBL" id="AFY93768.1"/>
    </source>
</evidence>
<dbReference type="STRING" id="1173020.Cha6605_2729"/>